<dbReference type="Pfam" id="PF16297">
    <property type="entry name" value="DUF4939"/>
    <property type="match status" value="1"/>
</dbReference>
<keyword evidence="3" id="KW-1185">Reference proteome</keyword>
<evidence type="ECO:0000313" key="2">
    <source>
        <dbReference type="Ensembl" id="ENSELUP00000089854.1"/>
    </source>
</evidence>
<name>A0AAY5KLT4_ESOLU</name>
<dbReference type="Proteomes" id="UP000265140">
    <property type="component" value="Chromosome 7"/>
</dbReference>
<accession>A0AAY5KLT4</accession>
<evidence type="ECO:0000259" key="1">
    <source>
        <dbReference type="Pfam" id="PF16297"/>
    </source>
</evidence>
<feature type="domain" description="DUF4939" evidence="1">
    <location>
        <begin position="8"/>
        <end position="68"/>
    </location>
</feature>
<sequence>MNMASALLLWEPPVTAPEPFAGELNKCRGFLLQCGLVYRQKPQSFATDSSKVHYALGLLRGRALVWAEAVYELAARDEPADLYSLVSLAIKIDNRLREETGER</sequence>
<proteinExistence type="predicted"/>
<protein>
    <recommendedName>
        <fullName evidence="1">DUF4939 domain-containing protein</fullName>
    </recommendedName>
</protein>
<dbReference type="AlphaFoldDB" id="A0AAY5KLT4"/>
<dbReference type="Ensembl" id="ENSELUT00000091368.1">
    <property type="protein sequence ID" value="ENSELUP00000089854.1"/>
    <property type="gene ID" value="ENSELUG00000039517.1"/>
</dbReference>
<organism evidence="2 3">
    <name type="scientific">Esox lucius</name>
    <name type="common">Northern pike</name>
    <dbReference type="NCBI Taxonomy" id="8010"/>
    <lineage>
        <taxon>Eukaryota</taxon>
        <taxon>Metazoa</taxon>
        <taxon>Chordata</taxon>
        <taxon>Craniata</taxon>
        <taxon>Vertebrata</taxon>
        <taxon>Euteleostomi</taxon>
        <taxon>Actinopterygii</taxon>
        <taxon>Neopterygii</taxon>
        <taxon>Teleostei</taxon>
        <taxon>Protacanthopterygii</taxon>
        <taxon>Esociformes</taxon>
        <taxon>Esocidae</taxon>
        <taxon>Esox</taxon>
    </lineage>
</organism>
<reference evidence="2" key="2">
    <citation type="submission" date="2025-08" db="UniProtKB">
        <authorList>
            <consortium name="Ensembl"/>
        </authorList>
    </citation>
    <scope>IDENTIFICATION</scope>
</reference>
<dbReference type="InterPro" id="IPR032549">
    <property type="entry name" value="DUF4939"/>
</dbReference>
<dbReference type="GeneTree" id="ENSGT01030000235372"/>
<evidence type="ECO:0000313" key="3">
    <source>
        <dbReference type="Proteomes" id="UP000265140"/>
    </source>
</evidence>
<reference evidence="2" key="3">
    <citation type="submission" date="2025-09" db="UniProtKB">
        <authorList>
            <consortium name="Ensembl"/>
        </authorList>
    </citation>
    <scope>IDENTIFICATION</scope>
</reference>
<reference evidence="2 3" key="1">
    <citation type="submission" date="2020-02" db="EMBL/GenBank/DDBJ databases">
        <title>Esox lucius (northern pike) genome, fEsoLuc1, primary haplotype.</title>
        <authorList>
            <person name="Myers G."/>
            <person name="Karagic N."/>
            <person name="Meyer A."/>
            <person name="Pippel M."/>
            <person name="Reichard M."/>
            <person name="Winkler S."/>
            <person name="Tracey A."/>
            <person name="Sims Y."/>
            <person name="Howe K."/>
            <person name="Rhie A."/>
            <person name="Formenti G."/>
            <person name="Durbin R."/>
            <person name="Fedrigo O."/>
            <person name="Jarvis E.D."/>
        </authorList>
    </citation>
    <scope>NUCLEOTIDE SEQUENCE [LARGE SCALE GENOMIC DNA]</scope>
</reference>